<feature type="transmembrane region" description="Helical" evidence="6">
    <location>
        <begin position="152"/>
        <end position="168"/>
    </location>
</feature>
<evidence type="ECO:0000256" key="4">
    <source>
        <dbReference type="ARBA" id="ARBA00022989"/>
    </source>
</evidence>
<dbReference type="GO" id="GO:0006824">
    <property type="term" value="P:cobalt ion transport"/>
    <property type="evidence" value="ECO:0007669"/>
    <property type="project" value="InterPro"/>
</dbReference>
<keyword evidence="5 6" id="KW-0472">Membrane</keyword>
<accession>A0A098ECV3</accession>
<dbReference type="PANTHER" id="PTHR34857:SF2">
    <property type="entry name" value="SLL0384 PROTEIN"/>
    <property type="match status" value="1"/>
</dbReference>
<name>A0A098ECV3_9ZZZZ</name>
<dbReference type="AlphaFoldDB" id="A0A098ECV3"/>
<dbReference type="InterPro" id="IPR051611">
    <property type="entry name" value="ECF_transporter_component"/>
</dbReference>
<evidence type="ECO:0000256" key="6">
    <source>
        <dbReference type="SAM" id="Phobius"/>
    </source>
</evidence>
<gene>
    <name evidence="7" type="ORF">MSIBF_A530004</name>
</gene>
<feature type="transmembrane region" description="Helical" evidence="6">
    <location>
        <begin position="234"/>
        <end position="254"/>
    </location>
</feature>
<evidence type="ECO:0000313" key="7">
    <source>
        <dbReference type="EMBL" id="CEG13812.1"/>
    </source>
</evidence>
<dbReference type="EMBL" id="CCXY01000417">
    <property type="protein sequence ID" value="CEG13812.1"/>
    <property type="molecule type" value="Genomic_DNA"/>
</dbReference>
<evidence type="ECO:0000256" key="2">
    <source>
        <dbReference type="ARBA" id="ARBA00022475"/>
    </source>
</evidence>
<feature type="transmembrane region" description="Helical" evidence="6">
    <location>
        <begin position="71"/>
        <end position="88"/>
    </location>
</feature>
<dbReference type="NCBIfam" id="TIGR02454">
    <property type="entry name" value="ECF_T_CbiQ"/>
    <property type="match status" value="1"/>
</dbReference>
<keyword evidence="2" id="KW-1003">Cell membrane</keyword>
<evidence type="ECO:0000256" key="5">
    <source>
        <dbReference type="ARBA" id="ARBA00023136"/>
    </source>
</evidence>
<feature type="transmembrane region" description="Helical" evidence="6">
    <location>
        <begin position="108"/>
        <end position="131"/>
    </location>
</feature>
<reference evidence="7" key="1">
    <citation type="submission" date="2014-09" db="EMBL/GenBank/DDBJ databases">
        <authorList>
            <person name="Probst J Alexander"/>
        </authorList>
    </citation>
    <scope>NUCLEOTIDE SEQUENCE</scope>
</reference>
<comment type="subcellular location">
    <subcellularLocation>
        <location evidence="1">Cell membrane</location>
        <topology evidence="1">Multi-pass membrane protein</topology>
    </subcellularLocation>
</comment>
<keyword evidence="4 6" id="KW-1133">Transmembrane helix</keyword>
<organism evidence="7">
    <name type="scientific">groundwater metagenome</name>
    <dbReference type="NCBI Taxonomy" id="717931"/>
    <lineage>
        <taxon>unclassified sequences</taxon>
        <taxon>metagenomes</taxon>
        <taxon>ecological metagenomes</taxon>
    </lineage>
</organism>
<feature type="transmembrane region" description="Helical" evidence="6">
    <location>
        <begin position="21"/>
        <end position="40"/>
    </location>
</feature>
<evidence type="ECO:0000256" key="1">
    <source>
        <dbReference type="ARBA" id="ARBA00004651"/>
    </source>
</evidence>
<dbReference type="InterPro" id="IPR012809">
    <property type="entry name" value="ECF_CbiQ"/>
</dbReference>
<keyword evidence="3 6" id="KW-0812">Transmembrane</keyword>
<protein>
    <submittedName>
        <fullName evidence="7">Cobalt ABC transporter permease component</fullName>
    </submittedName>
</protein>
<proteinExistence type="predicted"/>
<sequence>MHPYFLDKYAALNSIIHHLDPRLKIIIFFSYVLFVVLTPPTEFIKFFLYFLLLFSVIGLSKLPLKFILKRSAVIIPFVLMAALFIPFLKEGEIAGSYSYGNLNFAVTYSGLLILFNVLVKSWLSVISMITLTSTTKFADLLKAFEYLKFPKVMLLVISFMYRYIFVIADESMRLKTAGDARNFGNLKLKKRIEIFGNIIAVLFIRSYERAERVYAAMLSRGFDGNFRTIKEFKFFDIDFVFAIIIYSILIGIFVI</sequence>
<evidence type="ECO:0000256" key="3">
    <source>
        <dbReference type="ARBA" id="ARBA00022692"/>
    </source>
</evidence>
<dbReference type="InterPro" id="IPR003339">
    <property type="entry name" value="ABC/ECF_trnsptr_transmembrane"/>
</dbReference>
<dbReference type="GO" id="GO:0043190">
    <property type="term" value="C:ATP-binding cassette (ABC) transporter complex"/>
    <property type="evidence" value="ECO:0007669"/>
    <property type="project" value="InterPro"/>
</dbReference>
<dbReference type="Pfam" id="PF02361">
    <property type="entry name" value="CbiQ"/>
    <property type="match status" value="1"/>
</dbReference>
<dbReference type="PANTHER" id="PTHR34857">
    <property type="entry name" value="SLL0384 PROTEIN"/>
    <property type="match status" value="1"/>
</dbReference>
<dbReference type="CDD" id="cd16914">
    <property type="entry name" value="EcfT"/>
    <property type="match status" value="1"/>
</dbReference>